<dbReference type="PANTHER" id="PTHR10434:SF48">
    <property type="entry name" value="PUTATIVE-RELATED"/>
    <property type="match status" value="1"/>
</dbReference>
<dbReference type="Proteomes" id="UP000664859">
    <property type="component" value="Unassembled WGS sequence"/>
</dbReference>
<dbReference type="Pfam" id="PF01553">
    <property type="entry name" value="Acyltransferase"/>
    <property type="match status" value="1"/>
</dbReference>
<feature type="domain" description="Phospholipid/glycerol acyltransferase" evidence="4">
    <location>
        <begin position="85"/>
        <end position="208"/>
    </location>
</feature>
<dbReference type="PANTHER" id="PTHR10434">
    <property type="entry name" value="1-ACYL-SN-GLYCEROL-3-PHOSPHATE ACYLTRANSFERASE"/>
    <property type="match status" value="1"/>
</dbReference>
<dbReference type="OrthoDB" id="431951at2759"/>
<dbReference type="GO" id="GO:0003841">
    <property type="term" value="F:1-acylglycerol-3-phosphate O-acyltransferase activity"/>
    <property type="evidence" value="ECO:0007669"/>
    <property type="project" value="TreeGrafter"/>
</dbReference>
<name>A0A835Z6S5_9STRA</name>
<dbReference type="SMART" id="SM00563">
    <property type="entry name" value="PlsC"/>
    <property type="match status" value="1"/>
</dbReference>
<evidence type="ECO:0000259" key="4">
    <source>
        <dbReference type="SMART" id="SM00563"/>
    </source>
</evidence>
<keyword evidence="3" id="KW-1133">Transmembrane helix</keyword>
<sequence length="279" mass="30665">MGTPVLHTVCKFWFGTCTLVCFILTWAGCMVLRYIVPGTLQQKEARVCTLCHYTFRYMIMLPCPWIRLKVPPAEEWRRILGRDRVFVALNHTSFMDSVLFVACVPGDVLYRYRTLMKKELLELPLLGGISACAGHFPVHFLTPREEEFSVDKMIMAGVMELVRAHVARGGCLSIFPEGRVNRSPDTLLPFRNSSLAIAADEGMAVATMTQLGNAACWPRASAMGGVPCAIRVRLTEVAPHAHGLDAAALRDRAQAAMQKDLDAMNAEAAAAAKGAKAVK</sequence>
<protein>
    <submittedName>
        <fullName evidence="5">Acyltransferase-like protein, copy 2</fullName>
    </submittedName>
</protein>
<gene>
    <name evidence="5" type="ORF">JKP88DRAFT_306452</name>
</gene>
<dbReference type="EMBL" id="JAFCMP010000082">
    <property type="protein sequence ID" value="KAG5187771.1"/>
    <property type="molecule type" value="Genomic_DNA"/>
</dbReference>
<dbReference type="GO" id="GO:0006654">
    <property type="term" value="P:phosphatidic acid biosynthetic process"/>
    <property type="evidence" value="ECO:0007669"/>
    <property type="project" value="TreeGrafter"/>
</dbReference>
<keyword evidence="3" id="KW-0812">Transmembrane</keyword>
<organism evidence="5 6">
    <name type="scientific">Tribonema minus</name>
    <dbReference type="NCBI Taxonomy" id="303371"/>
    <lineage>
        <taxon>Eukaryota</taxon>
        <taxon>Sar</taxon>
        <taxon>Stramenopiles</taxon>
        <taxon>Ochrophyta</taxon>
        <taxon>PX clade</taxon>
        <taxon>Xanthophyceae</taxon>
        <taxon>Tribonematales</taxon>
        <taxon>Tribonemataceae</taxon>
        <taxon>Tribonema</taxon>
    </lineage>
</organism>
<accession>A0A835Z6S5</accession>
<keyword evidence="1 5" id="KW-0808">Transferase</keyword>
<keyword evidence="3" id="KW-0472">Membrane</keyword>
<proteinExistence type="predicted"/>
<evidence type="ECO:0000256" key="3">
    <source>
        <dbReference type="SAM" id="Phobius"/>
    </source>
</evidence>
<comment type="caution">
    <text evidence="5">The sequence shown here is derived from an EMBL/GenBank/DDBJ whole genome shotgun (WGS) entry which is preliminary data.</text>
</comment>
<evidence type="ECO:0000313" key="5">
    <source>
        <dbReference type="EMBL" id="KAG5187771.1"/>
    </source>
</evidence>
<keyword evidence="6" id="KW-1185">Reference proteome</keyword>
<dbReference type="SUPFAM" id="SSF69593">
    <property type="entry name" value="Glycerol-3-phosphate (1)-acyltransferase"/>
    <property type="match status" value="1"/>
</dbReference>
<reference evidence="5" key="1">
    <citation type="submission" date="2021-02" db="EMBL/GenBank/DDBJ databases">
        <title>First Annotated Genome of the Yellow-green Alga Tribonema minus.</title>
        <authorList>
            <person name="Mahan K.M."/>
        </authorList>
    </citation>
    <scope>NUCLEOTIDE SEQUENCE</scope>
    <source>
        <strain evidence="5">UTEX B ZZ1240</strain>
    </source>
</reference>
<evidence type="ECO:0000313" key="6">
    <source>
        <dbReference type="Proteomes" id="UP000664859"/>
    </source>
</evidence>
<keyword evidence="2 5" id="KW-0012">Acyltransferase</keyword>
<dbReference type="GO" id="GO:0005783">
    <property type="term" value="C:endoplasmic reticulum"/>
    <property type="evidence" value="ECO:0007669"/>
    <property type="project" value="TreeGrafter"/>
</dbReference>
<evidence type="ECO:0000256" key="1">
    <source>
        <dbReference type="ARBA" id="ARBA00022679"/>
    </source>
</evidence>
<feature type="transmembrane region" description="Helical" evidence="3">
    <location>
        <begin position="12"/>
        <end position="35"/>
    </location>
</feature>
<evidence type="ECO:0000256" key="2">
    <source>
        <dbReference type="ARBA" id="ARBA00023315"/>
    </source>
</evidence>
<dbReference type="InterPro" id="IPR002123">
    <property type="entry name" value="Plipid/glycerol_acylTrfase"/>
</dbReference>
<dbReference type="AlphaFoldDB" id="A0A835Z6S5"/>